<keyword evidence="1" id="KW-0812">Transmembrane</keyword>
<evidence type="ECO:0000256" key="1">
    <source>
        <dbReference type="SAM" id="Phobius"/>
    </source>
</evidence>
<dbReference type="HOGENOM" id="CLU_124911_0_0_6"/>
<keyword evidence="1" id="KW-1133">Transmembrane helix</keyword>
<keyword evidence="3" id="KW-1185">Reference proteome</keyword>
<protein>
    <submittedName>
        <fullName evidence="2">Positive regulator of sigma(E), RseC/MucC</fullName>
    </submittedName>
</protein>
<proteinExistence type="predicted"/>
<keyword evidence="1" id="KW-0472">Membrane</keyword>
<evidence type="ECO:0000313" key="2">
    <source>
        <dbReference type="EMBL" id="ABE56048.1"/>
    </source>
</evidence>
<name>Q12KH8_SHEDO</name>
<dbReference type="RefSeq" id="WP_011497198.1">
    <property type="nucleotide sequence ID" value="NC_007954.1"/>
</dbReference>
<evidence type="ECO:0000313" key="3">
    <source>
        <dbReference type="Proteomes" id="UP000001982"/>
    </source>
</evidence>
<dbReference type="InterPro" id="IPR007359">
    <property type="entry name" value="SigmaE_reg_RseC_MucC"/>
</dbReference>
<dbReference type="eggNOG" id="COG3086">
    <property type="taxonomic scope" value="Bacteria"/>
</dbReference>
<dbReference type="PIRSF" id="PIRSF004923">
    <property type="entry name" value="RseC"/>
    <property type="match status" value="1"/>
</dbReference>
<reference evidence="2 3" key="1">
    <citation type="submission" date="2006-03" db="EMBL/GenBank/DDBJ databases">
        <title>Complete sequence of Shewanella denitrificans OS217.</title>
        <authorList>
            <consortium name="US DOE Joint Genome Institute"/>
            <person name="Copeland A."/>
            <person name="Lucas S."/>
            <person name="Lapidus A."/>
            <person name="Barry K."/>
            <person name="Detter J.C."/>
            <person name="Glavina del Rio T."/>
            <person name="Hammon N."/>
            <person name="Israni S."/>
            <person name="Dalin E."/>
            <person name="Tice H."/>
            <person name="Pitluck S."/>
            <person name="Brettin T."/>
            <person name="Bruce D."/>
            <person name="Han C."/>
            <person name="Tapia R."/>
            <person name="Gilna P."/>
            <person name="Kiss H."/>
            <person name="Schmutz J."/>
            <person name="Larimer F."/>
            <person name="Land M."/>
            <person name="Hauser L."/>
            <person name="Kyrpides N."/>
            <person name="Lykidis A."/>
            <person name="Richardson P."/>
        </authorList>
    </citation>
    <scope>NUCLEOTIDE SEQUENCE [LARGE SCALE GENOMIC DNA]</scope>
    <source>
        <strain evidence="3">OS217 / ATCC BAA-1090 / DSM 15013</strain>
    </source>
</reference>
<dbReference type="Pfam" id="PF04246">
    <property type="entry name" value="RseC_MucC"/>
    <property type="match status" value="1"/>
</dbReference>
<gene>
    <name evidence="2" type="ordered locus">Sden_2769</name>
</gene>
<dbReference type="KEGG" id="sdn:Sden_2769"/>
<accession>Q12KH8</accession>
<sequence>MSGAIEKQATQDADNLLEEVGRIVAYDAKGWVRVEVELKSACNHCSNSDNCGTSAVAKAFSVKTQQFSLPCETQYPIGDLVKLGLPASVLLKAAALVYLLPLIGLFVGALIGQVLGQNLLSVDSDLPAITLGVAGAFSAWLLGKRFAHQLEQGAQPVIMAHLGREIGLNVSTEMSHK</sequence>
<feature type="transmembrane region" description="Helical" evidence="1">
    <location>
        <begin position="89"/>
        <end position="114"/>
    </location>
</feature>
<organism evidence="2 3">
    <name type="scientific">Shewanella denitrificans (strain OS217 / ATCC BAA-1090 / DSM 15013)</name>
    <dbReference type="NCBI Taxonomy" id="318161"/>
    <lineage>
        <taxon>Bacteria</taxon>
        <taxon>Pseudomonadati</taxon>
        <taxon>Pseudomonadota</taxon>
        <taxon>Gammaproteobacteria</taxon>
        <taxon>Alteromonadales</taxon>
        <taxon>Shewanellaceae</taxon>
        <taxon>Shewanella</taxon>
    </lineage>
</organism>
<dbReference type="AlphaFoldDB" id="Q12KH8"/>
<dbReference type="PANTHER" id="PTHR35867">
    <property type="entry name" value="PROTEIN RSEC"/>
    <property type="match status" value="1"/>
</dbReference>
<dbReference type="Proteomes" id="UP000001982">
    <property type="component" value="Chromosome"/>
</dbReference>
<dbReference type="STRING" id="318161.Sden_2769"/>
<dbReference type="EMBL" id="CP000302">
    <property type="protein sequence ID" value="ABE56048.1"/>
    <property type="molecule type" value="Genomic_DNA"/>
</dbReference>
<feature type="transmembrane region" description="Helical" evidence="1">
    <location>
        <begin position="126"/>
        <end position="143"/>
    </location>
</feature>
<dbReference type="PANTHER" id="PTHR35867:SF1">
    <property type="entry name" value="PROTEIN RSEC"/>
    <property type="match status" value="1"/>
</dbReference>
<dbReference type="InterPro" id="IPR026268">
    <property type="entry name" value="RseC"/>
</dbReference>